<organism evidence="1 2">
    <name type="scientific">Exophiala dermatitidis (strain ATCC 34100 / CBS 525.76 / NIH/UT8656)</name>
    <name type="common">Black yeast</name>
    <name type="synonym">Wangiella dermatitidis</name>
    <dbReference type="NCBI Taxonomy" id="858893"/>
    <lineage>
        <taxon>Eukaryota</taxon>
        <taxon>Fungi</taxon>
        <taxon>Dikarya</taxon>
        <taxon>Ascomycota</taxon>
        <taxon>Pezizomycotina</taxon>
        <taxon>Eurotiomycetes</taxon>
        <taxon>Chaetothyriomycetidae</taxon>
        <taxon>Chaetothyriales</taxon>
        <taxon>Herpotrichiellaceae</taxon>
        <taxon>Exophiala</taxon>
    </lineage>
</organism>
<dbReference type="Proteomes" id="UP000007304">
    <property type="component" value="Unassembled WGS sequence"/>
</dbReference>
<gene>
    <name evidence="1" type="ORF">HMPREF1120_06793</name>
</gene>
<name>H6C2R6_EXODN</name>
<reference evidence="1" key="1">
    <citation type="submission" date="2011-07" db="EMBL/GenBank/DDBJ databases">
        <title>The Genome Sequence of Exophiala (Wangiella) dermatitidis NIH/UT8656.</title>
        <authorList>
            <consortium name="The Broad Institute Genome Sequencing Platform"/>
            <person name="Cuomo C."/>
            <person name="Wang Z."/>
            <person name="Hunicke-Smith S."/>
            <person name="Szanislo P.J."/>
            <person name="Earl A."/>
            <person name="Young S.K."/>
            <person name="Zeng Q."/>
            <person name="Gargeya S."/>
            <person name="Fitzgerald M."/>
            <person name="Haas B."/>
            <person name="Abouelleil A."/>
            <person name="Alvarado L."/>
            <person name="Arachchi H.M."/>
            <person name="Berlin A."/>
            <person name="Brown A."/>
            <person name="Chapman S.B."/>
            <person name="Chen Z."/>
            <person name="Dunbar C."/>
            <person name="Freedman E."/>
            <person name="Gearin G."/>
            <person name="Gellesch M."/>
            <person name="Goldberg J."/>
            <person name="Griggs A."/>
            <person name="Gujja S."/>
            <person name="Heiman D."/>
            <person name="Howarth C."/>
            <person name="Larson L."/>
            <person name="Lui A."/>
            <person name="MacDonald P.J.P."/>
            <person name="Montmayeur A."/>
            <person name="Murphy C."/>
            <person name="Neiman D."/>
            <person name="Pearson M."/>
            <person name="Priest M."/>
            <person name="Roberts A."/>
            <person name="Saif S."/>
            <person name="Shea T."/>
            <person name="Shenoy N."/>
            <person name="Sisk P."/>
            <person name="Stolte C."/>
            <person name="Sykes S."/>
            <person name="Wortman J."/>
            <person name="Nusbaum C."/>
            <person name="Birren B."/>
        </authorList>
    </citation>
    <scope>NUCLEOTIDE SEQUENCE</scope>
    <source>
        <strain evidence="1">NIH/UT8656</strain>
    </source>
</reference>
<dbReference type="GeneID" id="20311432"/>
<dbReference type="OrthoDB" id="5413827at2759"/>
<dbReference type="EMBL" id="JH226134">
    <property type="protein sequence ID" value="EHY58790.1"/>
    <property type="molecule type" value="Genomic_DNA"/>
</dbReference>
<dbReference type="HOGENOM" id="CLU_067143_0_0_1"/>
<dbReference type="RefSeq" id="XP_009159251.1">
    <property type="nucleotide sequence ID" value="XM_009161003.1"/>
</dbReference>
<protein>
    <submittedName>
        <fullName evidence="1">Uncharacterized protein</fullName>
    </submittedName>
</protein>
<dbReference type="OMA" id="SMTHEST"/>
<accession>H6C2R6</accession>
<dbReference type="VEuPathDB" id="FungiDB:HMPREF1120_06793"/>
<evidence type="ECO:0000313" key="1">
    <source>
        <dbReference type="EMBL" id="EHY58790.1"/>
    </source>
</evidence>
<dbReference type="eggNOG" id="ENOG502T980">
    <property type="taxonomic scope" value="Eukaryota"/>
</dbReference>
<dbReference type="InParanoid" id="H6C2R6"/>
<proteinExistence type="predicted"/>
<keyword evidence="2" id="KW-1185">Reference proteome</keyword>
<dbReference type="AlphaFoldDB" id="H6C2R6"/>
<evidence type="ECO:0000313" key="2">
    <source>
        <dbReference type="Proteomes" id="UP000007304"/>
    </source>
</evidence>
<sequence length="253" mass="28457">MAGGRHLLELPGEIRSRIWTFVFGFEDQRFVPASKDQASVHPEYCLACQSMTHESTALPAWNETCRPLLTCRQMFQEGWQALAAAATTCTMYVGWTPDLNIGRSQKVASSHEIKRIEYWLHFQPETAQLEAITAMDRIGAGFPNLEDLVVHAHMQRPEEYSGIMQLLPLAAALVRFRKDCPHVAGTVNIGYMESVPPDTVEGYAGLLKQLVDDRLFVEAVMAQDESGQAERIVALSFGDWGQIEKIPQRSFRF</sequence>